<accession>A0A4P8EHG2</accession>
<dbReference type="EMBL" id="CP039964">
    <property type="protein sequence ID" value="QCO56386.1"/>
    <property type="molecule type" value="Genomic_DNA"/>
</dbReference>
<dbReference type="PANTHER" id="PTHR46889:SF4">
    <property type="entry name" value="TRANSPOSASE INSO FOR INSERTION SEQUENCE ELEMENT IS911B-RELATED"/>
    <property type="match status" value="1"/>
</dbReference>
<feature type="domain" description="Integrase catalytic" evidence="1">
    <location>
        <begin position="16"/>
        <end position="105"/>
    </location>
</feature>
<protein>
    <submittedName>
        <fullName evidence="2">Transposase family protein</fullName>
    </submittedName>
</protein>
<dbReference type="PANTHER" id="PTHR46889">
    <property type="entry name" value="TRANSPOSASE INSF FOR INSERTION SEQUENCE IS3B-RELATED"/>
    <property type="match status" value="1"/>
</dbReference>
<dbReference type="KEGG" id="pseb:EOK75_11970"/>
<name>A0A4P8EHG2_9RHOB</name>
<gene>
    <name evidence="2" type="ORF">EOK75_11970</name>
</gene>
<dbReference type="GO" id="GO:0003676">
    <property type="term" value="F:nucleic acid binding"/>
    <property type="evidence" value="ECO:0007669"/>
    <property type="project" value="InterPro"/>
</dbReference>
<dbReference type="RefSeq" id="WP_137194169.1">
    <property type="nucleotide sequence ID" value="NZ_CP039964.1"/>
</dbReference>
<dbReference type="Gene3D" id="3.30.420.10">
    <property type="entry name" value="Ribonuclease H-like superfamily/Ribonuclease H"/>
    <property type="match status" value="1"/>
</dbReference>
<organism evidence="2 3">
    <name type="scientific">Pseudorhodobacter turbinis</name>
    <dbReference type="NCBI Taxonomy" id="2500533"/>
    <lineage>
        <taxon>Bacteria</taxon>
        <taxon>Pseudomonadati</taxon>
        <taxon>Pseudomonadota</taxon>
        <taxon>Alphaproteobacteria</taxon>
        <taxon>Rhodobacterales</taxon>
        <taxon>Paracoccaceae</taxon>
        <taxon>Pseudorhodobacter</taxon>
    </lineage>
</organism>
<keyword evidence="3" id="KW-1185">Reference proteome</keyword>
<dbReference type="SUPFAM" id="SSF53098">
    <property type="entry name" value="Ribonuclease H-like"/>
    <property type="match status" value="1"/>
</dbReference>
<dbReference type="InterPro" id="IPR036397">
    <property type="entry name" value="RNaseH_sf"/>
</dbReference>
<dbReference type="OrthoDB" id="9814072at2"/>
<proteinExistence type="predicted"/>
<evidence type="ECO:0000313" key="3">
    <source>
        <dbReference type="Proteomes" id="UP000298631"/>
    </source>
</evidence>
<evidence type="ECO:0000313" key="2">
    <source>
        <dbReference type="EMBL" id="QCO56386.1"/>
    </source>
</evidence>
<dbReference type="GO" id="GO:0015074">
    <property type="term" value="P:DNA integration"/>
    <property type="evidence" value="ECO:0007669"/>
    <property type="project" value="InterPro"/>
</dbReference>
<dbReference type="AlphaFoldDB" id="A0A4P8EHG2"/>
<dbReference type="Proteomes" id="UP000298631">
    <property type="component" value="Chromosome"/>
</dbReference>
<dbReference type="Pfam" id="PF00665">
    <property type="entry name" value="rve"/>
    <property type="match status" value="1"/>
</dbReference>
<dbReference type="InterPro" id="IPR001584">
    <property type="entry name" value="Integrase_cat-core"/>
</dbReference>
<reference evidence="2 3" key="1">
    <citation type="submission" date="2019-05" db="EMBL/GenBank/DDBJ databases">
        <title>Pseudorhodobacter turbinis sp. nov., isolated from the gut of the Korean turban shell.</title>
        <authorList>
            <person name="Jeong Y.-S."/>
            <person name="Kang W.-R."/>
            <person name="Bae J.-W."/>
        </authorList>
    </citation>
    <scope>NUCLEOTIDE SEQUENCE [LARGE SCALE GENOMIC DNA]</scope>
    <source>
        <strain evidence="2 3">S12M18</strain>
    </source>
</reference>
<sequence>MRLLAIDKGRNTIKKHPQHAGCSDVSYISLRRGFLCLAAIMGWAMREVLAWRISDTLEASFCADALKEAIAKYGKPEIVNKDQGSQFTGNAWITTLTDANIKISLPLGDCAQTPRGNRRPGQYLDEISIERLWRSL</sequence>
<dbReference type="InterPro" id="IPR050900">
    <property type="entry name" value="Transposase_IS3/IS150/IS904"/>
</dbReference>
<dbReference type="InterPro" id="IPR012337">
    <property type="entry name" value="RNaseH-like_sf"/>
</dbReference>
<evidence type="ECO:0000259" key="1">
    <source>
        <dbReference type="Pfam" id="PF00665"/>
    </source>
</evidence>